<comment type="caution">
    <text evidence="2">The sequence shown here is derived from an EMBL/GenBank/DDBJ whole genome shotgun (WGS) entry which is preliminary data.</text>
</comment>
<sequence>MKRVKSSRTRVADDVDEEPEIAADPSATKQAGSLEQ</sequence>
<keyword evidence="3" id="KW-1185">Reference proteome</keyword>
<gene>
    <name evidence="2" type="ORF">TIFTF001_040843</name>
</gene>
<name>A0AA88CLS6_FICCA</name>
<evidence type="ECO:0000313" key="3">
    <source>
        <dbReference type="Proteomes" id="UP001187192"/>
    </source>
</evidence>
<evidence type="ECO:0000313" key="2">
    <source>
        <dbReference type="EMBL" id="GMN26378.1"/>
    </source>
</evidence>
<feature type="region of interest" description="Disordered" evidence="1">
    <location>
        <begin position="1"/>
        <end position="36"/>
    </location>
</feature>
<dbReference type="EMBL" id="BTGU01001614">
    <property type="protein sequence ID" value="GMN26378.1"/>
    <property type="molecule type" value="Genomic_DNA"/>
</dbReference>
<reference evidence="2" key="1">
    <citation type="submission" date="2023-07" db="EMBL/GenBank/DDBJ databases">
        <title>draft genome sequence of fig (Ficus carica).</title>
        <authorList>
            <person name="Takahashi T."/>
            <person name="Nishimura K."/>
        </authorList>
    </citation>
    <scope>NUCLEOTIDE SEQUENCE</scope>
</reference>
<feature type="compositionally biased region" description="Polar residues" evidence="1">
    <location>
        <begin position="27"/>
        <end position="36"/>
    </location>
</feature>
<protein>
    <submittedName>
        <fullName evidence="2">Uncharacterized protein</fullName>
    </submittedName>
</protein>
<dbReference type="AlphaFoldDB" id="A0AA88CLS6"/>
<dbReference type="Proteomes" id="UP001187192">
    <property type="component" value="Unassembled WGS sequence"/>
</dbReference>
<organism evidence="2 3">
    <name type="scientific">Ficus carica</name>
    <name type="common">Common fig</name>
    <dbReference type="NCBI Taxonomy" id="3494"/>
    <lineage>
        <taxon>Eukaryota</taxon>
        <taxon>Viridiplantae</taxon>
        <taxon>Streptophyta</taxon>
        <taxon>Embryophyta</taxon>
        <taxon>Tracheophyta</taxon>
        <taxon>Spermatophyta</taxon>
        <taxon>Magnoliopsida</taxon>
        <taxon>eudicotyledons</taxon>
        <taxon>Gunneridae</taxon>
        <taxon>Pentapetalae</taxon>
        <taxon>rosids</taxon>
        <taxon>fabids</taxon>
        <taxon>Rosales</taxon>
        <taxon>Moraceae</taxon>
        <taxon>Ficeae</taxon>
        <taxon>Ficus</taxon>
    </lineage>
</organism>
<evidence type="ECO:0000256" key="1">
    <source>
        <dbReference type="SAM" id="MobiDB-lite"/>
    </source>
</evidence>
<accession>A0AA88CLS6</accession>
<proteinExistence type="predicted"/>